<comment type="caution">
    <text evidence="2">The sequence shown here is derived from an EMBL/GenBank/DDBJ whole genome shotgun (WGS) entry which is preliminary data.</text>
</comment>
<name>A0A074J6S5_9RHOB</name>
<dbReference type="RefSeq" id="WP_038132987.1">
    <property type="nucleotide sequence ID" value="NZ_AUNB01000073.1"/>
</dbReference>
<organism evidence="2 3">
    <name type="scientific">Thioclava indica</name>
    <dbReference type="NCBI Taxonomy" id="1353528"/>
    <lineage>
        <taxon>Bacteria</taxon>
        <taxon>Pseudomonadati</taxon>
        <taxon>Pseudomonadota</taxon>
        <taxon>Alphaproteobacteria</taxon>
        <taxon>Rhodobacterales</taxon>
        <taxon>Paracoccaceae</taxon>
        <taxon>Thioclava</taxon>
    </lineage>
</organism>
<dbReference type="PANTHER" id="PTHR43194">
    <property type="entry name" value="HYDROLASE ALPHA/BETA FOLD FAMILY"/>
    <property type="match status" value="1"/>
</dbReference>
<dbReference type="Proteomes" id="UP000027471">
    <property type="component" value="Unassembled WGS sequence"/>
</dbReference>
<evidence type="ECO:0000313" key="3">
    <source>
        <dbReference type="Proteomes" id="UP000027471"/>
    </source>
</evidence>
<dbReference type="InterPro" id="IPR000073">
    <property type="entry name" value="AB_hydrolase_1"/>
</dbReference>
<protein>
    <recommendedName>
        <fullName evidence="1">AB hydrolase-1 domain-containing protein</fullName>
    </recommendedName>
</protein>
<dbReference type="PANTHER" id="PTHR43194:SF2">
    <property type="entry name" value="PEROXISOMAL MEMBRANE PROTEIN LPX1"/>
    <property type="match status" value="1"/>
</dbReference>
<accession>A0A074J6S5</accession>
<dbReference type="Pfam" id="PF00561">
    <property type="entry name" value="Abhydrolase_1"/>
    <property type="match status" value="1"/>
</dbReference>
<dbReference type="Gene3D" id="3.40.50.1820">
    <property type="entry name" value="alpha/beta hydrolase"/>
    <property type="match status" value="1"/>
</dbReference>
<dbReference type="STRING" id="1353528.DT23_07590"/>
<feature type="domain" description="AB hydrolase-1" evidence="1">
    <location>
        <begin position="26"/>
        <end position="128"/>
    </location>
</feature>
<proteinExistence type="predicted"/>
<dbReference type="InterPro" id="IPR050228">
    <property type="entry name" value="Carboxylesterase_BioH"/>
</dbReference>
<dbReference type="SUPFAM" id="SSF53474">
    <property type="entry name" value="alpha/beta-Hydrolases"/>
    <property type="match status" value="1"/>
</dbReference>
<dbReference type="InterPro" id="IPR029058">
    <property type="entry name" value="AB_hydrolase_fold"/>
</dbReference>
<gene>
    <name evidence="2" type="ORF">DT23_07590</name>
</gene>
<dbReference type="EMBL" id="AUNB01000073">
    <property type="protein sequence ID" value="KEO53201.1"/>
    <property type="molecule type" value="Genomic_DNA"/>
</dbReference>
<dbReference type="AlphaFoldDB" id="A0A074J6S5"/>
<evidence type="ECO:0000259" key="1">
    <source>
        <dbReference type="Pfam" id="PF00561"/>
    </source>
</evidence>
<sequence length="281" mass="30991">MTPGSRFIAIPDHEIHITEWGAPDAPALVLWHGLARTGRDFDELAAGLSEHWRVICPDTIGRGFSSWARNPDADYCLDAYAGQALALLDALGIEQTAWLDTSMGGIIGMRIASGPQAPRLKSLIVNDIGPELPQPAIDRILAYTGTPPVFATVAEAEARLRQVYLPFGPAEDVFWQRMAETSVRRRDDGSLTLHYDPRIVRQFEVHPEDFFTWDQYETIATPMHLFRGAQSDLLTQDIAARMQTYGPKPGLTLFDDCGHAPSLSQPRAIATVKQVLCDLAG</sequence>
<keyword evidence="3" id="KW-1185">Reference proteome</keyword>
<dbReference type="eggNOG" id="COG0596">
    <property type="taxonomic scope" value="Bacteria"/>
</dbReference>
<dbReference type="OrthoDB" id="9791366at2"/>
<evidence type="ECO:0000313" key="2">
    <source>
        <dbReference type="EMBL" id="KEO53201.1"/>
    </source>
</evidence>
<reference evidence="2 3" key="1">
    <citation type="journal article" date="2015" name="Antonie Van Leeuwenhoek">
        <title>Thioclava indica sp. nov., isolated from surface seawater of the Indian Ocean.</title>
        <authorList>
            <person name="Liu Y."/>
            <person name="Lai Q."/>
            <person name="Du J."/>
            <person name="Xu H."/>
            <person name="Jiang L."/>
            <person name="Shao Z."/>
        </authorList>
    </citation>
    <scope>NUCLEOTIDE SEQUENCE [LARGE SCALE GENOMIC DNA]</scope>
    <source>
        <strain evidence="2 3">DT23-4</strain>
    </source>
</reference>